<dbReference type="GO" id="GO:0004197">
    <property type="term" value="F:cysteine-type endopeptidase activity"/>
    <property type="evidence" value="ECO:0007669"/>
    <property type="project" value="InterPro"/>
</dbReference>
<reference evidence="2" key="1">
    <citation type="submission" date="2025-08" db="UniProtKB">
        <authorList>
            <consortium name="Ensembl"/>
        </authorList>
    </citation>
    <scope>IDENTIFICATION</scope>
</reference>
<accession>A0A8C4N8B4</accession>
<evidence type="ECO:0000313" key="3">
    <source>
        <dbReference type="Proteomes" id="UP000694388"/>
    </source>
</evidence>
<feature type="domain" description="Caspase family p20" evidence="1">
    <location>
        <begin position="91"/>
        <end position="146"/>
    </location>
</feature>
<dbReference type="InterPro" id="IPR029030">
    <property type="entry name" value="Caspase-like_dom_sf"/>
</dbReference>
<dbReference type="GO" id="GO:0006508">
    <property type="term" value="P:proteolysis"/>
    <property type="evidence" value="ECO:0007669"/>
    <property type="project" value="InterPro"/>
</dbReference>
<dbReference type="Proteomes" id="UP000694388">
    <property type="component" value="Unplaced"/>
</dbReference>
<dbReference type="PROSITE" id="PS50208">
    <property type="entry name" value="CASPASE_P20"/>
    <property type="match status" value="1"/>
</dbReference>
<reference evidence="2" key="2">
    <citation type="submission" date="2025-09" db="UniProtKB">
        <authorList>
            <consortium name="Ensembl"/>
        </authorList>
    </citation>
    <scope>IDENTIFICATION</scope>
</reference>
<name>A0A8C4N8B4_EPTBU</name>
<sequence>GENNQQHTIGSFIKRTYNTQTRSVFASKSGKYIFVVRSGGLHRNRKSLLFENVGLQHVISHHLYHKSGYLQRIARNGECFPAVIEEDLKKEERPSCLACVLLCQIEGEEIGFARNGNKDFKYLANLFRGDKCGYLNEKPKLFFIQVGFVPTNKGVDGGLCEPCRNLGAGGEPRHGKSRGCETRKNVVEDRETTDLLRFIADTIPKT</sequence>
<dbReference type="InterPro" id="IPR001309">
    <property type="entry name" value="Pept_C14_p20"/>
</dbReference>
<evidence type="ECO:0000313" key="2">
    <source>
        <dbReference type="Ensembl" id="ENSEBUP00000002901.1"/>
    </source>
</evidence>
<organism evidence="2 3">
    <name type="scientific">Eptatretus burgeri</name>
    <name type="common">Inshore hagfish</name>
    <dbReference type="NCBI Taxonomy" id="7764"/>
    <lineage>
        <taxon>Eukaryota</taxon>
        <taxon>Metazoa</taxon>
        <taxon>Chordata</taxon>
        <taxon>Craniata</taxon>
        <taxon>Vertebrata</taxon>
        <taxon>Cyclostomata</taxon>
        <taxon>Myxini</taxon>
        <taxon>Myxiniformes</taxon>
        <taxon>Myxinidae</taxon>
        <taxon>Eptatretinae</taxon>
        <taxon>Eptatretus</taxon>
    </lineage>
</organism>
<dbReference type="Gene3D" id="3.40.50.1460">
    <property type="match status" value="1"/>
</dbReference>
<proteinExistence type="predicted"/>
<evidence type="ECO:0000259" key="1">
    <source>
        <dbReference type="PROSITE" id="PS50208"/>
    </source>
</evidence>
<dbReference type="AlphaFoldDB" id="A0A8C4N8B4"/>
<protein>
    <recommendedName>
        <fullName evidence="1">Caspase family p20 domain-containing protein</fullName>
    </recommendedName>
</protein>
<dbReference type="Ensembl" id="ENSEBUT00000003262.1">
    <property type="protein sequence ID" value="ENSEBUP00000002901.1"/>
    <property type="gene ID" value="ENSEBUG00000002152.1"/>
</dbReference>
<dbReference type="SUPFAM" id="SSF52129">
    <property type="entry name" value="Caspase-like"/>
    <property type="match status" value="1"/>
</dbReference>
<keyword evidence="3" id="KW-1185">Reference proteome</keyword>